<proteinExistence type="predicted"/>
<feature type="transmembrane region" description="Helical" evidence="2">
    <location>
        <begin position="42"/>
        <end position="62"/>
    </location>
</feature>
<organism evidence="4 6">
    <name type="scientific">Flavobacterium lindanitolerans</name>
    <dbReference type="NCBI Taxonomy" id="428988"/>
    <lineage>
        <taxon>Bacteria</taxon>
        <taxon>Pseudomonadati</taxon>
        <taxon>Bacteroidota</taxon>
        <taxon>Flavobacteriia</taxon>
        <taxon>Flavobacteriales</taxon>
        <taxon>Flavobacteriaceae</taxon>
        <taxon>Flavobacterium</taxon>
    </lineage>
</organism>
<keyword evidence="2" id="KW-0812">Transmembrane</keyword>
<evidence type="ECO:0000256" key="1">
    <source>
        <dbReference type="SAM" id="Coils"/>
    </source>
</evidence>
<evidence type="ECO:0000313" key="4">
    <source>
        <dbReference type="EMBL" id="RLJ35392.1"/>
    </source>
</evidence>
<dbReference type="EMBL" id="RCCB01000010">
    <property type="protein sequence ID" value="RLJ35392.1"/>
    <property type="molecule type" value="Genomic_DNA"/>
</dbReference>
<keyword evidence="5" id="KW-1185">Reference proteome</keyword>
<dbReference type="Proteomes" id="UP000275027">
    <property type="component" value="Unassembled WGS sequence"/>
</dbReference>
<sequence length="323" mass="36617">MIIQKTFVQPDGFTFGRLFFVDNSRSVNFTKIFQKTMSFKPVFSLINITAIVSILTVTALAVKLYSIKTEKDNLAHTIELDRKLHNNEISEILIRYDAALQQNEQLTKELEELKNKTVQTDDSVKSNFSLLKENISVLTKEKYTKSTQLETLNNILRLKQLDFESNKKEIEKLHNKISQLESEILASSETKAEKRKLRALNVSAVGARTVSEKVLETKKTKNTEQIKVCFTLEDSMGIEKGIKEIFIQIINPKANIVSKNKASIEIKNQTLFYSAKTSVNYDKGDVDVCVFVDANKQNLIKGNYIVNIFSGAHLIGNTSLNLL</sequence>
<keyword evidence="1" id="KW-0175">Coiled coil</keyword>
<feature type="coiled-coil region" evidence="1">
    <location>
        <begin position="89"/>
        <end position="123"/>
    </location>
</feature>
<evidence type="ECO:0000256" key="2">
    <source>
        <dbReference type="SAM" id="Phobius"/>
    </source>
</evidence>
<keyword evidence="2" id="KW-1133">Transmembrane helix</keyword>
<keyword evidence="2" id="KW-0472">Membrane</keyword>
<protein>
    <submittedName>
        <fullName evidence="4">Uncharacterized protein</fullName>
    </submittedName>
</protein>
<accession>A0A497UX66</accession>
<comment type="caution">
    <text evidence="4">The sequence shown here is derived from an EMBL/GenBank/DDBJ whole genome shotgun (WGS) entry which is preliminary data.</text>
</comment>
<dbReference type="Proteomes" id="UP000233767">
    <property type="component" value="Unassembled WGS sequence"/>
</dbReference>
<evidence type="ECO:0000313" key="6">
    <source>
        <dbReference type="Proteomes" id="UP000275027"/>
    </source>
</evidence>
<name>A0A497UX66_9FLAO</name>
<evidence type="ECO:0000313" key="5">
    <source>
        <dbReference type="Proteomes" id="UP000233767"/>
    </source>
</evidence>
<gene>
    <name evidence="3" type="ORF">B0G92_0735</name>
    <name evidence="4" type="ORF">CLV50_0771</name>
</gene>
<dbReference type="EMBL" id="PJND01000007">
    <property type="protein sequence ID" value="PKW29106.1"/>
    <property type="molecule type" value="Genomic_DNA"/>
</dbReference>
<evidence type="ECO:0000313" key="3">
    <source>
        <dbReference type="EMBL" id="PKW29106.1"/>
    </source>
</evidence>
<reference evidence="4 6" key="2">
    <citation type="submission" date="2018-10" db="EMBL/GenBank/DDBJ databases">
        <title>Genomic Encyclopedia of Archaeal and Bacterial Type Strains, Phase II (KMG-II): from individual species to whole genera.</title>
        <authorList>
            <person name="Goeker M."/>
        </authorList>
    </citation>
    <scope>NUCLEOTIDE SEQUENCE [LARGE SCALE GENOMIC DNA]</scope>
    <source>
        <strain evidence="4 6">DSM 21886</strain>
    </source>
</reference>
<dbReference type="AlphaFoldDB" id="A0A497UX66"/>
<reference evidence="3 5" key="1">
    <citation type="submission" date="2017-12" db="EMBL/GenBank/DDBJ databases">
        <title>Genomic Encyclopedia of Type Strains, Phase III (KMG-III): the genomes of soil and plant-associated and newly described type strains.</title>
        <authorList>
            <person name="Whitman W."/>
        </authorList>
    </citation>
    <scope>NUCLEOTIDE SEQUENCE [LARGE SCALE GENOMIC DNA]</scope>
    <source>
        <strain evidence="3 5">IP-10</strain>
    </source>
</reference>
<feature type="coiled-coil region" evidence="1">
    <location>
        <begin position="163"/>
        <end position="190"/>
    </location>
</feature>